<dbReference type="OrthoDB" id="1740249at2759"/>
<dbReference type="InterPro" id="IPR035979">
    <property type="entry name" value="RBD_domain_sf"/>
</dbReference>
<feature type="region of interest" description="Disordered" evidence="5">
    <location>
        <begin position="343"/>
        <end position="371"/>
    </location>
</feature>
<dbReference type="InterPro" id="IPR012677">
    <property type="entry name" value="Nucleotide-bd_a/b_plait_sf"/>
</dbReference>
<feature type="region of interest" description="Disordered" evidence="5">
    <location>
        <begin position="400"/>
        <end position="483"/>
    </location>
</feature>
<dbReference type="EMBL" id="PKPP01000251">
    <property type="protein sequence ID" value="PWA95311.1"/>
    <property type="molecule type" value="Genomic_DNA"/>
</dbReference>
<feature type="compositionally biased region" description="Polar residues" evidence="5">
    <location>
        <begin position="423"/>
        <end position="447"/>
    </location>
</feature>
<evidence type="ECO:0000313" key="8">
    <source>
        <dbReference type="Proteomes" id="UP000245207"/>
    </source>
</evidence>
<accession>A0A2U1QBD9</accession>
<evidence type="ECO:0000313" key="7">
    <source>
        <dbReference type="EMBL" id="PWA95311.1"/>
    </source>
</evidence>
<dbReference type="GO" id="GO:0005681">
    <property type="term" value="C:spliceosomal complex"/>
    <property type="evidence" value="ECO:0007669"/>
    <property type="project" value="UniProtKB-KW"/>
</dbReference>
<dbReference type="InterPro" id="IPR000504">
    <property type="entry name" value="RRM_dom"/>
</dbReference>
<keyword evidence="1" id="KW-0507">mRNA processing</keyword>
<keyword evidence="3" id="KW-0508">mRNA splicing</keyword>
<dbReference type="SUPFAM" id="SSF54928">
    <property type="entry name" value="RNA-binding domain, RBD"/>
    <property type="match status" value="1"/>
</dbReference>
<keyword evidence="2" id="KW-0747">Spliceosome</keyword>
<dbReference type="PROSITE" id="PS50102">
    <property type="entry name" value="RRM"/>
    <property type="match status" value="1"/>
</dbReference>
<feature type="domain" description="RRM" evidence="6">
    <location>
        <begin position="31"/>
        <end position="108"/>
    </location>
</feature>
<evidence type="ECO:0000256" key="4">
    <source>
        <dbReference type="PROSITE-ProRule" id="PRU00176"/>
    </source>
</evidence>
<evidence type="ECO:0000256" key="2">
    <source>
        <dbReference type="ARBA" id="ARBA00022728"/>
    </source>
</evidence>
<dbReference type="CDD" id="cd00590">
    <property type="entry name" value="RRM_SF"/>
    <property type="match status" value="1"/>
</dbReference>
<dbReference type="AlphaFoldDB" id="A0A2U1QBD9"/>
<protein>
    <recommendedName>
        <fullName evidence="6">RRM domain-containing protein</fullName>
    </recommendedName>
</protein>
<dbReference type="Proteomes" id="UP000245207">
    <property type="component" value="Unassembled WGS sequence"/>
</dbReference>
<sequence>MAAYRDYVWKIGNKKQVDRRSNHRELDRFSVTFYVSNFPSFLTARDLWKEFEGYGKLVDVYIARKVSKLGKRFAFIRYANVIEERKLEARLQVMWIGNFHLFVSVARFNRDNTTKTNNLEKQGEKVKDANTVHGKNTRHGVSYVNIVKGSKGASSPSPQQVNPSRKVILGSGDYQKKQDYNRIALGEVNNATVIPQLLRVCYDEGFDEVKISYVGGMWVWIEFMSEMTCSKFKQHQGIGAYFKQIVSPTNSFVVKERAIWIEIQGMPLQAWSLMAYKKVASLYGTIMFSDEELEEHRSSGKVCVCSDIKETINETANVVVDGLEYEIQVREIANWWPDIQKVQDDVGSESEAETDDGVASLDQSEMEEDVDVNEVIADSFNEESVDRNMDEKHVDMEKTVGEVTTHGVNEEDQSKDVKEAENSQKSQPNNVMNQPTNQNANSEESNPTCPPGFNGMKFNSNNDRRSERREELRSSANSASSICKGNSLKSIKRSLSTGSLIVDMEKYVEIGGALGYDLTGCKEDITRLVKRMGEKHGVK</sequence>
<keyword evidence="4" id="KW-0694">RNA-binding</keyword>
<evidence type="ECO:0000256" key="5">
    <source>
        <dbReference type="SAM" id="MobiDB-lite"/>
    </source>
</evidence>
<feature type="compositionally biased region" description="Basic and acidic residues" evidence="5">
    <location>
        <begin position="408"/>
        <end position="422"/>
    </location>
</feature>
<keyword evidence="8" id="KW-1185">Reference proteome</keyword>
<feature type="compositionally biased region" description="Basic and acidic residues" evidence="5">
    <location>
        <begin position="462"/>
        <end position="473"/>
    </location>
</feature>
<organism evidence="7 8">
    <name type="scientific">Artemisia annua</name>
    <name type="common">Sweet wormwood</name>
    <dbReference type="NCBI Taxonomy" id="35608"/>
    <lineage>
        <taxon>Eukaryota</taxon>
        <taxon>Viridiplantae</taxon>
        <taxon>Streptophyta</taxon>
        <taxon>Embryophyta</taxon>
        <taxon>Tracheophyta</taxon>
        <taxon>Spermatophyta</taxon>
        <taxon>Magnoliopsida</taxon>
        <taxon>eudicotyledons</taxon>
        <taxon>Gunneridae</taxon>
        <taxon>Pentapetalae</taxon>
        <taxon>asterids</taxon>
        <taxon>campanulids</taxon>
        <taxon>Asterales</taxon>
        <taxon>Asteraceae</taxon>
        <taxon>Asteroideae</taxon>
        <taxon>Anthemideae</taxon>
        <taxon>Artemisiinae</taxon>
        <taxon>Artemisia</taxon>
    </lineage>
</organism>
<reference evidence="7 8" key="1">
    <citation type="journal article" date="2018" name="Mol. Plant">
        <title>The genome of Artemisia annua provides insight into the evolution of Asteraceae family and artemisinin biosynthesis.</title>
        <authorList>
            <person name="Shen Q."/>
            <person name="Zhang L."/>
            <person name="Liao Z."/>
            <person name="Wang S."/>
            <person name="Yan T."/>
            <person name="Shi P."/>
            <person name="Liu M."/>
            <person name="Fu X."/>
            <person name="Pan Q."/>
            <person name="Wang Y."/>
            <person name="Lv Z."/>
            <person name="Lu X."/>
            <person name="Zhang F."/>
            <person name="Jiang W."/>
            <person name="Ma Y."/>
            <person name="Chen M."/>
            <person name="Hao X."/>
            <person name="Li L."/>
            <person name="Tang Y."/>
            <person name="Lv G."/>
            <person name="Zhou Y."/>
            <person name="Sun X."/>
            <person name="Brodelius P.E."/>
            <person name="Rose J.K.C."/>
            <person name="Tang K."/>
        </authorList>
    </citation>
    <scope>NUCLEOTIDE SEQUENCE [LARGE SCALE GENOMIC DNA]</scope>
    <source>
        <strain evidence="8">cv. Huhao1</strain>
        <tissue evidence="7">Leaf</tissue>
    </source>
</reference>
<proteinExistence type="predicted"/>
<feature type="compositionally biased region" description="Acidic residues" evidence="5">
    <location>
        <begin position="346"/>
        <end position="356"/>
    </location>
</feature>
<dbReference type="InterPro" id="IPR050907">
    <property type="entry name" value="SRSF"/>
</dbReference>
<dbReference type="Pfam" id="PF00076">
    <property type="entry name" value="RRM_1"/>
    <property type="match status" value="1"/>
</dbReference>
<dbReference type="SMART" id="SM00360">
    <property type="entry name" value="RRM"/>
    <property type="match status" value="1"/>
</dbReference>
<comment type="caution">
    <text evidence="7">The sequence shown here is derived from an EMBL/GenBank/DDBJ whole genome shotgun (WGS) entry which is preliminary data.</text>
</comment>
<name>A0A2U1QBD9_ARTAN</name>
<dbReference type="GO" id="GO:0003723">
    <property type="term" value="F:RNA binding"/>
    <property type="evidence" value="ECO:0007669"/>
    <property type="project" value="UniProtKB-UniRule"/>
</dbReference>
<evidence type="ECO:0000256" key="1">
    <source>
        <dbReference type="ARBA" id="ARBA00022664"/>
    </source>
</evidence>
<dbReference type="PANTHER" id="PTHR23147">
    <property type="entry name" value="SERINE/ARGININE RICH SPLICING FACTOR"/>
    <property type="match status" value="1"/>
</dbReference>
<evidence type="ECO:0000256" key="3">
    <source>
        <dbReference type="ARBA" id="ARBA00023187"/>
    </source>
</evidence>
<dbReference type="Gene3D" id="3.30.70.330">
    <property type="match status" value="1"/>
</dbReference>
<dbReference type="GO" id="GO:0008380">
    <property type="term" value="P:RNA splicing"/>
    <property type="evidence" value="ECO:0007669"/>
    <property type="project" value="UniProtKB-KW"/>
</dbReference>
<evidence type="ECO:0000259" key="6">
    <source>
        <dbReference type="PROSITE" id="PS50102"/>
    </source>
</evidence>
<gene>
    <name evidence="7" type="ORF">CTI12_AA049920</name>
</gene>
<dbReference type="GO" id="GO:0006397">
    <property type="term" value="P:mRNA processing"/>
    <property type="evidence" value="ECO:0007669"/>
    <property type="project" value="UniProtKB-KW"/>
</dbReference>